<gene>
    <name evidence="11" type="ORF">V9T40_002697</name>
</gene>
<protein>
    <recommendedName>
        <fullName evidence="13">Intraflagellar transport protein 172 homolog</fullName>
    </recommendedName>
</protein>
<dbReference type="InterPro" id="IPR056157">
    <property type="entry name" value="TPR_IFT80_172_dom"/>
</dbReference>
<reference evidence="11 12" key="1">
    <citation type="submission" date="2024-03" db="EMBL/GenBank/DDBJ databases">
        <title>Adaptation during the transition from Ophiocordyceps entomopathogen to insect associate is accompanied by gene loss and intensified selection.</title>
        <authorList>
            <person name="Ward C.M."/>
            <person name="Onetto C.A."/>
            <person name="Borneman A.R."/>
        </authorList>
    </citation>
    <scope>NUCLEOTIDE SEQUENCE [LARGE SCALE GENOMIC DNA]</scope>
    <source>
        <strain evidence="11">AWRI1</strain>
        <tissue evidence="11">Single Adult Female</tissue>
    </source>
</reference>
<sequence length="1762" mass="199992">MQLKYLSTLTEAKNEASKILALAWSPNNLKLAVCNYDRIIYLFNENGEKKDKFPTKPAEPQNSRKSYAVKGLAFSPDSTKIAVGQTDNIIYVYKLGETWGDKKVICNKFLQQSPVTCLIWLTEGPLVHGLADGKVRAAHLKSNKAQTLYSTGSYVVSLASNSRGTGFISGHADGSIIRYYVSDDSTVEQQGRVAVNNTPPYALAWPSNYVFAGGSDNVISIFDKDGKLHKQFDFSDTSCNEKEFSVACSSPSGQAVVVGSFNRLRLFFWSPSRLTWEEKPAKEIPNLYTVTALSWRRDGSRIACGSLCGSVHLFESILKKMLWKNKYEITYVGPSQVLVKAKESSGRTLTLKSSMNFEINDVRVMGGDRYVVARTPDTLLLGDIEQNLVSEVLWPYSNHTERFYFDNQNVCLIFNAGELKLVEYGVNEVLATVRTEFMNPHLISVRLNERKQANAAENNKKLAYLMDRKTICVVDLVFGIPIMQITHDCKIDWMELNETGHKLLFRDKKMRLTLLDTRSMESHSILTYCTFVQWVTGSDVVVAQSRNNACVWYNIDTPDRLSIFPVKGEIMDIARADGKTEILTQEGTHQFGYELDEGLVEFGTAVHDSDFGRAILFLENLQEVADCPEAEGMWQNLAEIALQLQNLKVAERCYAALGDTSRTHFLRVTTQIAEEYAKANGGDGFDCPEVWARMAILNKQLKTAEAIYLEQNDLEKALDMYKSFHKWDEAVALAESKNYHGLNTLRNEYMKWLMASQQEAKAAEIKEKDGDYTAALNLYLKAGLSVHAARLVQKSPELLENDDVVSKVTSALIKMEQYQEAGELYEVIQKPNKALECYRKGNVYIKAVELAKFVSPKDVVLLEEEWGDFLVANKQLDAAINHYIEAGKTIKALDAAVGARQWKKAVQIIQVIDDRNLVKKHYVQLGKHFANIKDYRTAEKLFLDVGMHEDATEMYIEAGDWSRAYALCNEFNKNEKCLNLLIEKGKTFEQMGKLYDAEKLYLTIQQPDLAISMYKENRQYDQMMKLVKEHHSDLVGPTHLHLAQQCELEGNHKAAERHYIDAGEWKLAVKMYRSIDMWEDAYRVAKFSGGEQAGEQVAFLWAKSLGGESAVKLLNKLNLLDVCIEHACDSYQFDFAFDLARLSLEEKLPEVHYKYAMVLEDDGKFDEAEKEFIKAGKPKEAVLMYIHNKDWENAERVAETYDDSAMADVLIEQAKEEFQLKNYSRFESLLLRAHKPEMIISLYKENGLWVEALRICREYLPGNLSLLQAEYQKEVGSKISRDVNSLIMQARQWEQNGEFKTAVDCYVKILNSKHKDAETINNALMEAARLVVKYLEGPECIGVAKIIGPKLTEINQHTIAAQVYLAADLVKESIDSFINADDWVRARKVAAEMDSSYEAYITNRYKESLKREGRTEQLADVDIIGALDLLCSQGQYSKCLEMARPHGDSILHKYVALYAAQLIKEKKCLEAADLYFKYGVPTYPQNFNLYRRIVIDFFSVQNLNAPESYLQWARLRTVLHNLTEALNAEKNVEIGREFEKLLLICHYYAVRSACKNIPSLSHFSYKISTALLRFSDVIPADKAYYEAGIEARSADKESEAFVFLNHYLDLYEAIDENNGELVEYLGLESTDFPTDIPIPEKPFLNPKQNEEIKEWVLTVSMNRNLDQSLPTDERGLYGASLHCPQKNTNYPTCILTGWPVFTFGAVNKGGVIEFKKGKHFAIKDEWMKIMIAVKSLSVSAPLADVVNFLNEWCGAPPTFSFQ</sequence>
<comment type="caution">
    <text evidence="11">The sequence shown here is derived from an EMBL/GenBank/DDBJ whole genome shotgun (WGS) entry which is preliminary data.</text>
</comment>
<dbReference type="PANTHER" id="PTHR15722">
    <property type="entry name" value="IFT140/172-RELATED"/>
    <property type="match status" value="1"/>
</dbReference>
<keyword evidence="7" id="KW-0966">Cell projection</keyword>
<evidence type="ECO:0000256" key="7">
    <source>
        <dbReference type="ARBA" id="ARBA00023273"/>
    </source>
</evidence>
<comment type="subcellular location">
    <subcellularLocation>
        <location evidence="1">Cell projection</location>
        <location evidence="1">Cilium</location>
    </subcellularLocation>
</comment>
<dbReference type="InterPro" id="IPR056168">
    <property type="entry name" value="TPR_IF140/IFT172/WDR19"/>
</dbReference>
<keyword evidence="3" id="KW-0853">WD repeat</keyword>
<dbReference type="GO" id="GO:0030992">
    <property type="term" value="C:intraciliary transport particle B"/>
    <property type="evidence" value="ECO:0007669"/>
    <property type="project" value="TreeGrafter"/>
</dbReference>
<dbReference type="FunFam" id="1.25.40.470:FF:000021">
    <property type="entry name" value="Intraflagellar transport protein osm-1"/>
    <property type="match status" value="1"/>
</dbReference>
<evidence type="ECO:0000259" key="9">
    <source>
        <dbReference type="Pfam" id="PF23387"/>
    </source>
</evidence>
<dbReference type="EMBL" id="JBBCAQ010000022">
    <property type="protein sequence ID" value="KAK7591084.1"/>
    <property type="molecule type" value="Genomic_DNA"/>
</dbReference>
<dbReference type="SMART" id="SM00320">
    <property type="entry name" value="WD40"/>
    <property type="match status" value="6"/>
</dbReference>
<dbReference type="Gene3D" id="2.130.10.10">
    <property type="entry name" value="YVTN repeat-like/Quinoprotein amine dehydrogenase"/>
    <property type="match status" value="2"/>
</dbReference>
<feature type="domain" description="IF140/IFT172/WDR19 TPR" evidence="10">
    <location>
        <begin position="900"/>
        <end position="1201"/>
    </location>
</feature>
<proteinExistence type="inferred from homology"/>
<feature type="domain" description="IFT80/172/WDR35 TPR" evidence="9">
    <location>
        <begin position="633"/>
        <end position="758"/>
    </location>
</feature>
<dbReference type="Gene3D" id="1.25.40.10">
    <property type="entry name" value="Tetratricopeptide repeat domain"/>
    <property type="match status" value="1"/>
</dbReference>
<dbReference type="Proteomes" id="UP001367676">
    <property type="component" value="Unassembled WGS sequence"/>
</dbReference>
<dbReference type="GO" id="GO:0005930">
    <property type="term" value="C:axoneme"/>
    <property type="evidence" value="ECO:0007669"/>
    <property type="project" value="TreeGrafter"/>
</dbReference>
<keyword evidence="12" id="KW-1185">Reference proteome</keyword>
<dbReference type="Pfam" id="PF24762">
    <property type="entry name" value="TPR_IF140-IFT172"/>
    <property type="match status" value="1"/>
</dbReference>
<evidence type="ECO:0000313" key="11">
    <source>
        <dbReference type="EMBL" id="KAK7591084.1"/>
    </source>
</evidence>
<dbReference type="FunFam" id="1.25.40.470:FF:000012">
    <property type="entry name" value="intraflagellar transport protein 172 homolog"/>
    <property type="match status" value="1"/>
</dbReference>
<dbReference type="GO" id="GO:0036064">
    <property type="term" value="C:ciliary basal body"/>
    <property type="evidence" value="ECO:0007669"/>
    <property type="project" value="TreeGrafter"/>
</dbReference>
<dbReference type="InterPro" id="IPR001680">
    <property type="entry name" value="WD40_rpt"/>
</dbReference>
<organism evidence="11 12">
    <name type="scientific">Parthenolecanium corni</name>
    <dbReference type="NCBI Taxonomy" id="536013"/>
    <lineage>
        <taxon>Eukaryota</taxon>
        <taxon>Metazoa</taxon>
        <taxon>Ecdysozoa</taxon>
        <taxon>Arthropoda</taxon>
        <taxon>Hexapoda</taxon>
        <taxon>Insecta</taxon>
        <taxon>Pterygota</taxon>
        <taxon>Neoptera</taxon>
        <taxon>Paraneoptera</taxon>
        <taxon>Hemiptera</taxon>
        <taxon>Sternorrhyncha</taxon>
        <taxon>Coccoidea</taxon>
        <taxon>Coccidae</taxon>
        <taxon>Parthenolecanium</taxon>
    </lineage>
</organism>
<keyword evidence="6" id="KW-0969">Cilium</keyword>
<dbReference type="GO" id="GO:0042073">
    <property type="term" value="P:intraciliary transport"/>
    <property type="evidence" value="ECO:0007669"/>
    <property type="project" value="TreeGrafter"/>
</dbReference>
<evidence type="ECO:0000256" key="5">
    <source>
        <dbReference type="ARBA" id="ARBA00022803"/>
    </source>
</evidence>
<dbReference type="FunFam" id="1.25.40.470:FF:000013">
    <property type="entry name" value="intraflagellar transport protein 172 homolog"/>
    <property type="match status" value="1"/>
</dbReference>
<accession>A0AAN9TIW3</accession>
<evidence type="ECO:0000259" key="10">
    <source>
        <dbReference type="Pfam" id="PF24762"/>
    </source>
</evidence>
<evidence type="ECO:0008006" key="13">
    <source>
        <dbReference type="Google" id="ProtNLM"/>
    </source>
</evidence>
<dbReference type="InterPro" id="IPR011990">
    <property type="entry name" value="TPR-like_helical_dom_sf"/>
</dbReference>
<evidence type="ECO:0000256" key="8">
    <source>
        <dbReference type="ARBA" id="ARBA00038130"/>
    </source>
</evidence>
<dbReference type="InterPro" id="IPR036322">
    <property type="entry name" value="WD40_repeat_dom_sf"/>
</dbReference>
<name>A0AAN9TIW3_9HEMI</name>
<keyword evidence="5" id="KW-0802">TPR repeat</keyword>
<dbReference type="Gene3D" id="1.25.40.470">
    <property type="match status" value="2"/>
</dbReference>
<evidence type="ECO:0000256" key="3">
    <source>
        <dbReference type="ARBA" id="ARBA00022574"/>
    </source>
</evidence>
<evidence type="ECO:0000256" key="4">
    <source>
        <dbReference type="ARBA" id="ARBA00022737"/>
    </source>
</evidence>
<keyword evidence="4" id="KW-0677">Repeat</keyword>
<dbReference type="SUPFAM" id="SSF50978">
    <property type="entry name" value="WD40 repeat-like"/>
    <property type="match status" value="2"/>
</dbReference>
<comment type="similarity">
    <text evidence="8">Belongs to the IFT172 family.</text>
</comment>
<evidence type="ECO:0000256" key="1">
    <source>
        <dbReference type="ARBA" id="ARBA00004138"/>
    </source>
</evidence>
<evidence type="ECO:0000313" key="12">
    <source>
        <dbReference type="Proteomes" id="UP001367676"/>
    </source>
</evidence>
<keyword evidence="2" id="KW-0217">Developmental protein</keyword>
<dbReference type="PANTHER" id="PTHR15722:SF2">
    <property type="entry name" value="INTRAFLAGELLAR TRANSPORT PROTEIN 172 HOMOLOG"/>
    <property type="match status" value="1"/>
</dbReference>
<dbReference type="Pfam" id="PF23387">
    <property type="entry name" value="TPR_IFT80_172"/>
    <property type="match status" value="1"/>
</dbReference>
<dbReference type="InterPro" id="IPR015943">
    <property type="entry name" value="WD40/YVTN_repeat-like_dom_sf"/>
</dbReference>
<evidence type="ECO:0000256" key="2">
    <source>
        <dbReference type="ARBA" id="ARBA00022473"/>
    </source>
</evidence>
<evidence type="ECO:0000256" key="6">
    <source>
        <dbReference type="ARBA" id="ARBA00023069"/>
    </source>
</evidence>
<dbReference type="Pfam" id="PF00400">
    <property type="entry name" value="WD40"/>
    <property type="match status" value="2"/>
</dbReference>